<sequence length="418" mass="46676">MSRPHYTAGSESSYHLSHAGYCASDLVIQTAGIVINDQDKVMLLEDPLTNRIALPRSFVPHSLDALLSSPLGFLDETGYTVDLLPICMPARDYSPSRRDARPALTFTDHTATTPFAIALDLAYFAFSDLPLIPDGRQSIVLWYAGFVRDHPEHSERVHFLSFDDAVDVIDRQRLCDTIGIRALRLFEKLWAATKRLPPEVRTTPEDLVSKRRAPVGQFRRHPKDITCYPEAAMENPVFPVATRNTTQIISNAFWAASDFYVQTGAILFNRQRRLVLLRQDTIPRCDGNDAGALLRSPLGTILPQCALLALPRLTKSYRYVDGSDTLVAETGVTYDKTTDPFLVTFNTRWAVKAKAQGRQLLTFWFAGSFDGSTKIPEGCKAVPLRQALSTLQNVDSYAFAALSLFSELWDIAKNDKDS</sequence>
<dbReference type="InParanoid" id="J0WQC3"/>
<dbReference type="KEGG" id="adl:AURDEDRAFT_147571"/>
<keyword evidence="2" id="KW-1185">Reference proteome</keyword>
<proteinExistence type="predicted"/>
<dbReference type="EMBL" id="JH687926">
    <property type="protein sequence ID" value="EJD34712.1"/>
    <property type="molecule type" value="Genomic_DNA"/>
</dbReference>
<dbReference type="Proteomes" id="UP000006514">
    <property type="component" value="Unassembled WGS sequence"/>
</dbReference>
<reference evidence="2" key="1">
    <citation type="journal article" date="2012" name="Science">
        <title>The Paleozoic origin of enzymatic lignin decomposition reconstructed from 31 fungal genomes.</title>
        <authorList>
            <person name="Floudas D."/>
            <person name="Binder M."/>
            <person name="Riley R."/>
            <person name="Barry K."/>
            <person name="Blanchette R.A."/>
            <person name="Henrissat B."/>
            <person name="Martinez A.T."/>
            <person name="Otillar R."/>
            <person name="Spatafora J.W."/>
            <person name="Yadav J.S."/>
            <person name="Aerts A."/>
            <person name="Benoit I."/>
            <person name="Boyd A."/>
            <person name="Carlson A."/>
            <person name="Copeland A."/>
            <person name="Coutinho P.M."/>
            <person name="de Vries R.P."/>
            <person name="Ferreira P."/>
            <person name="Findley K."/>
            <person name="Foster B."/>
            <person name="Gaskell J."/>
            <person name="Glotzer D."/>
            <person name="Gorecki P."/>
            <person name="Heitman J."/>
            <person name="Hesse C."/>
            <person name="Hori C."/>
            <person name="Igarashi K."/>
            <person name="Jurgens J.A."/>
            <person name="Kallen N."/>
            <person name="Kersten P."/>
            <person name="Kohler A."/>
            <person name="Kuees U."/>
            <person name="Kumar T.K.A."/>
            <person name="Kuo A."/>
            <person name="LaButti K."/>
            <person name="Larrondo L.F."/>
            <person name="Lindquist E."/>
            <person name="Ling A."/>
            <person name="Lombard V."/>
            <person name="Lucas S."/>
            <person name="Lundell T."/>
            <person name="Martin R."/>
            <person name="McLaughlin D.J."/>
            <person name="Morgenstern I."/>
            <person name="Morin E."/>
            <person name="Murat C."/>
            <person name="Nagy L.G."/>
            <person name="Nolan M."/>
            <person name="Ohm R.A."/>
            <person name="Patyshakuliyeva A."/>
            <person name="Rokas A."/>
            <person name="Ruiz-Duenas F.J."/>
            <person name="Sabat G."/>
            <person name="Salamov A."/>
            <person name="Samejima M."/>
            <person name="Schmutz J."/>
            <person name="Slot J.C."/>
            <person name="St John F."/>
            <person name="Stenlid J."/>
            <person name="Sun H."/>
            <person name="Sun S."/>
            <person name="Syed K."/>
            <person name="Tsang A."/>
            <person name="Wiebenga A."/>
            <person name="Young D."/>
            <person name="Pisabarro A."/>
            <person name="Eastwood D.C."/>
            <person name="Martin F."/>
            <person name="Cullen D."/>
            <person name="Grigoriev I.V."/>
            <person name="Hibbett D.S."/>
        </authorList>
    </citation>
    <scope>NUCLEOTIDE SEQUENCE [LARGE SCALE GENOMIC DNA]</scope>
    <source>
        <strain evidence="2">TFB10046</strain>
    </source>
</reference>
<protein>
    <submittedName>
        <fullName evidence="1">Uncharacterized protein</fullName>
    </submittedName>
</protein>
<gene>
    <name evidence="1" type="ORF">AURDEDRAFT_147571</name>
</gene>
<accession>J0WQC3</accession>
<evidence type="ECO:0000313" key="1">
    <source>
        <dbReference type="EMBL" id="EJD34712.1"/>
    </source>
</evidence>
<organism evidence="1 2">
    <name type="scientific">Auricularia subglabra (strain TFB-10046 / SS5)</name>
    <name type="common">White-rot fungus</name>
    <name type="synonym">Auricularia delicata (strain TFB10046)</name>
    <dbReference type="NCBI Taxonomy" id="717982"/>
    <lineage>
        <taxon>Eukaryota</taxon>
        <taxon>Fungi</taxon>
        <taxon>Dikarya</taxon>
        <taxon>Basidiomycota</taxon>
        <taxon>Agaricomycotina</taxon>
        <taxon>Agaricomycetes</taxon>
        <taxon>Auriculariales</taxon>
        <taxon>Auriculariaceae</taxon>
        <taxon>Auricularia</taxon>
    </lineage>
</organism>
<dbReference type="AlphaFoldDB" id="J0WQC3"/>
<name>J0WQC3_AURST</name>
<evidence type="ECO:0000313" key="2">
    <source>
        <dbReference type="Proteomes" id="UP000006514"/>
    </source>
</evidence>